<reference evidence="2" key="1">
    <citation type="submission" date="2021-02" db="EMBL/GenBank/DDBJ databases">
        <authorList>
            <person name="Dougan E. K."/>
            <person name="Rhodes N."/>
            <person name="Thang M."/>
            <person name="Chan C."/>
        </authorList>
    </citation>
    <scope>NUCLEOTIDE SEQUENCE</scope>
</reference>
<dbReference type="GO" id="GO:0006508">
    <property type="term" value="P:proteolysis"/>
    <property type="evidence" value="ECO:0007669"/>
    <property type="project" value="InterPro"/>
</dbReference>
<dbReference type="InterPro" id="IPR051560">
    <property type="entry name" value="MAM_domain-containing"/>
</dbReference>
<dbReference type="Pfam" id="PF00112">
    <property type="entry name" value="Peptidase_C1"/>
    <property type="match status" value="1"/>
</dbReference>
<dbReference type="AlphaFoldDB" id="A0A812QER0"/>
<evidence type="ECO:0000313" key="3">
    <source>
        <dbReference type="Proteomes" id="UP000649617"/>
    </source>
</evidence>
<gene>
    <name evidence="2" type="ORF">SPIL2461_LOCUS8884</name>
</gene>
<dbReference type="SMART" id="SM00137">
    <property type="entry name" value="MAM"/>
    <property type="match status" value="1"/>
</dbReference>
<name>A0A812QER0_SYMPI</name>
<proteinExistence type="predicted"/>
<dbReference type="OrthoDB" id="412155at2759"/>
<dbReference type="PANTHER" id="PTHR23282:SF101">
    <property type="entry name" value="MAM DOMAIN-CONTAINING PROTEIN"/>
    <property type="match status" value="1"/>
</dbReference>
<dbReference type="SUPFAM" id="SSF54001">
    <property type="entry name" value="Cysteine proteinases"/>
    <property type="match status" value="1"/>
</dbReference>
<protein>
    <recommendedName>
        <fullName evidence="1">MAM domain-containing protein</fullName>
    </recommendedName>
</protein>
<dbReference type="Gene3D" id="3.90.70.10">
    <property type="entry name" value="Cysteine proteinases"/>
    <property type="match status" value="1"/>
</dbReference>
<evidence type="ECO:0000259" key="1">
    <source>
        <dbReference type="PROSITE" id="PS50060"/>
    </source>
</evidence>
<dbReference type="Proteomes" id="UP000649617">
    <property type="component" value="Unassembled WGS sequence"/>
</dbReference>
<dbReference type="InterPro" id="IPR000998">
    <property type="entry name" value="MAM_dom"/>
</dbReference>
<keyword evidence="3" id="KW-1185">Reference proteome</keyword>
<dbReference type="Pfam" id="PF00629">
    <property type="entry name" value="MAM"/>
    <property type="match status" value="2"/>
</dbReference>
<dbReference type="InterPro" id="IPR000668">
    <property type="entry name" value="Peptidase_C1A_C"/>
</dbReference>
<dbReference type="PANTHER" id="PTHR23282">
    <property type="entry name" value="APICAL ENDOSOMAL GLYCOPROTEIN PRECURSOR"/>
    <property type="match status" value="1"/>
</dbReference>
<dbReference type="PROSITE" id="PS50060">
    <property type="entry name" value="MAM_2"/>
    <property type="match status" value="1"/>
</dbReference>
<accession>A0A812QER0</accession>
<dbReference type="EMBL" id="CAJNIZ010014857">
    <property type="protein sequence ID" value="CAE7367213.1"/>
    <property type="molecule type" value="Genomic_DNA"/>
</dbReference>
<dbReference type="InterPro" id="IPR013320">
    <property type="entry name" value="ConA-like_dom_sf"/>
</dbReference>
<comment type="caution">
    <text evidence="2">The sequence shown here is derived from an EMBL/GenBank/DDBJ whole genome shotgun (WGS) entry which is preliminary data.</text>
</comment>
<dbReference type="GO" id="GO:0008234">
    <property type="term" value="F:cysteine-type peptidase activity"/>
    <property type="evidence" value="ECO:0007669"/>
    <property type="project" value="InterPro"/>
</dbReference>
<sequence>MAIAFLVAWTTAITVGPKDFRSFDSSHYKSFSEELTCVENVQQGFDHFAIQSELGQELTPVELQNFRARVVEEMEYLCKHHNITRHAEYIADFMQALEDERPVLTSKMQEIVKEQYRDVTFEFADWLANFSSIDIQHLTGLKPQTGPHDNRTQLLQMSQGTAERLQKSKLLSSFDARSHWPRCSEIIGIFSGPSAQLSRGFVTSCTYESRRETRGSPTGGDAGCSPYFGHGAGKDHFHQSTAPPPCPTECANKAFPRPMLKDTFYPQGAHLRVNLFQDYGNGHGPAASAAHQLVREAIMTGGPVAALMHVDDPFFAYKSGVYTHACEHHANHVVVAIGWGPDSWLCLSLAVKNSWGDDWGDGGSFRVGLCVLTEVYIPTMSLEGSNAENYAFPLDGSTETPAPGLNPAARYPSLDVGIASLGFWTVDKHCDCKNSCQPRWGGTSACSADTGCQGDFWDHPCEQKPSTGLLLTKASCDFELACTWTNEGTTDWAMQSSAATNYVYLQGILKMAIYQSPTLDDAQGYTLTFAYYMKGISVGSLDVEVGDVHGHFHSIWRKSGRQGDDWQTASLSISASVAIRFVGQTQSSDMIGVDDVLLISQGAAAATTTTTTTTTTTLSLSCDFEVLCPWTNEGEIAWKENRYDAPTGSTGPSGAASGIGYIFVEASQANAVPKTAIFKSPALDNEQNYTLAFAYHMKGDQMGFLDVEVVNVYGRHSVWHMACQSG</sequence>
<dbReference type="SMART" id="SM00645">
    <property type="entry name" value="Pept_C1"/>
    <property type="match status" value="1"/>
</dbReference>
<dbReference type="GO" id="GO:0016020">
    <property type="term" value="C:membrane"/>
    <property type="evidence" value="ECO:0007669"/>
    <property type="project" value="InterPro"/>
</dbReference>
<feature type="domain" description="MAM" evidence="1">
    <location>
        <begin position="474"/>
        <end position="624"/>
    </location>
</feature>
<organism evidence="2 3">
    <name type="scientific">Symbiodinium pilosum</name>
    <name type="common">Dinoflagellate</name>
    <dbReference type="NCBI Taxonomy" id="2952"/>
    <lineage>
        <taxon>Eukaryota</taxon>
        <taxon>Sar</taxon>
        <taxon>Alveolata</taxon>
        <taxon>Dinophyceae</taxon>
        <taxon>Suessiales</taxon>
        <taxon>Symbiodiniaceae</taxon>
        <taxon>Symbiodinium</taxon>
    </lineage>
</organism>
<evidence type="ECO:0000313" key="2">
    <source>
        <dbReference type="EMBL" id="CAE7367213.1"/>
    </source>
</evidence>
<dbReference type="Gene3D" id="2.60.120.200">
    <property type="match status" value="2"/>
</dbReference>
<dbReference type="InterPro" id="IPR038765">
    <property type="entry name" value="Papain-like_cys_pep_sf"/>
</dbReference>
<dbReference type="SUPFAM" id="SSF49899">
    <property type="entry name" value="Concanavalin A-like lectins/glucanases"/>
    <property type="match status" value="2"/>
</dbReference>